<feature type="transmembrane region" description="Helical" evidence="6">
    <location>
        <begin position="79"/>
        <end position="102"/>
    </location>
</feature>
<dbReference type="RefSeq" id="WP_090980776.1">
    <property type="nucleotide sequence ID" value="NZ_FOJM01000003.1"/>
</dbReference>
<dbReference type="OrthoDB" id="9815702at2"/>
<name>A0A1I0SRT2_9SPHI</name>
<feature type="transmembrane region" description="Helical" evidence="6">
    <location>
        <begin position="167"/>
        <end position="187"/>
    </location>
</feature>
<keyword evidence="2" id="KW-1003">Cell membrane</keyword>
<feature type="transmembrane region" description="Helical" evidence="6">
    <location>
        <begin position="248"/>
        <end position="269"/>
    </location>
</feature>
<dbReference type="CDD" id="cd13128">
    <property type="entry name" value="MATE_Wzx_like"/>
    <property type="match status" value="1"/>
</dbReference>
<dbReference type="PANTHER" id="PTHR30250:SF11">
    <property type="entry name" value="O-ANTIGEN TRANSPORTER-RELATED"/>
    <property type="match status" value="1"/>
</dbReference>
<feature type="transmembrane region" description="Helical" evidence="6">
    <location>
        <begin position="289"/>
        <end position="309"/>
    </location>
</feature>
<evidence type="ECO:0000256" key="5">
    <source>
        <dbReference type="ARBA" id="ARBA00023136"/>
    </source>
</evidence>
<feature type="transmembrane region" description="Helical" evidence="6">
    <location>
        <begin position="412"/>
        <end position="432"/>
    </location>
</feature>
<accession>A0A1I0SRT2</accession>
<feature type="transmembrane region" description="Helical" evidence="6">
    <location>
        <begin position="354"/>
        <end position="373"/>
    </location>
</feature>
<dbReference type="Proteomes" id="UP000198836">
    <property type="component" value="Unassembled WGS sequence"/>
</dbReference>
<feature type="transmembrane region" description="Helical" evidence="6">
    <location>
        <begin position="114"/>
        <end position="134"/>
    </location>
</feature>
<dbReference type="InterPro" id="IPR002797">
    <property type="entry name" value="Polysacc_synth"/>
</dbReference>
<dbReference type="STRING" id="332999.SAMN04488511_10325"/>
<feature type="transmembrane region" description="Helical" evidence="6">
    <location>
        <begin position="141"/>
        <end position="161"/>
    </location>
</feature>
<dbReference type="AlphaFoldDB" id="A0A1I0SRT2"/>
<proteinExistence type="predicted"/>
<evidence type="ECO:0000256" key="4">
    <source>
        <dbReference type="ARBA" id="ARBA00022989"/>
    </source>
</evidence>
<dbReference type="PANTHER" id="PTHR30250">
    <property type="entry name" value="PST FAMILY PREDICTED COLANIC ACID TRANSPORTER"/>
    <property type="match status" value="1"/>
</dbReference>
<dbReference type="InterPro" id="IPR050833">
    <property type="entry name" value="Poly_Biosynth_Transport"/>
</dbReference>
<feature type="transmembrane region" description="Helical" evidence="6">
    <location>
        <begin position="49"/>
        <end position="67"/>
    </location>
</feature>
<sequence length="482" mass="54230">MSIKKNFLYNGILSASNYIFPFLTFTYVSRTLGVENLGKCSFVDGIVNYFLLFASLGIGTIGVREIAKTNDDSKAKSRVFSSLLIFNLISTVIVCIVYVIGMVYVSKLAAYKELLYIGLAKIISTLFLIEWFFIGIENFKFITTRSILIKLIYIALVFLLISDSQDYKLYFLLTAVSTIINALFNIFHARKFVKFSFKGLAVQKYIRPMLIMGMYGLLTYMYTSFNVIYLGFISGDKEVGYYTTATKIYTILLSVFTAFTSVMLPRISLLVEEKKFEETRVLINKSYEILFCISIPLLVVCGFLAPQIIELIAGKGFEGAVLPMQIIMPLLLIIGVAQILVVQILMPFNSDRSVFINSLIGAAIGVILNLLLIGKLHSVGSAIVLLVSELAVVISADYFVKKEINFTIPYKSFITNLLFAVPYIAFCLLAQAVFISSFVIVISVWIVSCIYFVLIQKYFIKNVLFLQIEEKLRGIVFNKLAK</sequence>
<evidence type="ECO:0000256" key="3">
    <source>
        <dbReference type="ARBA" id="ARBA00022692"/>
    </source>
</evidence>
<comment type="subcellular location">
    <subcellularLocation>
        <location evidence="1">Cell membrane</location>
        <topology evidence="1">Multi-pass membrane protein</topology>
    </subcellularLocation>
</comment>
<evidence type="ECO:0000256" key="1">
    <source>
        <dbReference type="ARBA" id="ARBA00004651"/>
    </source>
</evidence>
<evidence type="ECO:0000313" key="7">
    <source>
        <dbReference type="EMBL" id="SFA42258.1"/>
    </source>
</evidence>
<dbReference type="EMBL" id="FOJM01000003">
    <property type="protein sequence ID" value="SFA42258.1"/>
    <property type="molecule type" value="Genomic_DNA"/>
</dbReference>
<evidence type="ECO:0000256" key="6">
    <source>
        <dbReference type="SAM" id="Phobius"/>
    </source>
</evidence>
<evidence type="ECO:0000313" key="8">
    <source>
        <dbReference type="Proteomes" id="UP000198836"/>
    </source>
</evidence>
<organism evidence="7 8">
    <name type="scientific">Pedobacter suwonensis</name>
    <dbReference type="NCBI Taxonomy" id="332999"/>
    <lineage>
        <taxon>Bacteria</taxon>
        <taxon>Pseudomonadati</taxon>
        <taxon>Bacteroidota</taxon>
        <taxon>Sphingobacteriia</taxon>
        <taxon>Sphingobacteriales</taxon>
        <taxon>Sphingobacteriaceae</taxon>
        <taxon>Pedobacter</taxon>
    </lineage>
</organism>
<feature type="transmembrane region" description="Helical" evidence="6">
    <location>
        <begin position="321"/>
        <end position="342"/>
    </location>
</feature>
<feature type="transmembrane region" description="Helical" evidence="6">
    <location>
        <begin position="438"/>
        <end position="455"/>
    </location>
</feature>
<dbReference type="GO" id="GO:0005886">
    <property type="term" value="C:plasma membrane"/>
    <property type="evidence" value="ECO:0007669"/>
    <property type="project" value="UniProtKB-SubCell"/>
</dbReference>
<gene>
    <name evidence="7" type="ORF">SAMN04488511_10325</name>
</gene>
<keyword evidence="3 6" id="KW-0812">Transmembrane</keyword>
<keyword evidence="4 6" id="KW-1133">Transmembrane helix</keyword>
<protein>
    <submittedName>
        <fullName evidence="7">Membrane protein involved in the export of O-antigen and teichoic acid</fullName>
    </submittedName>
</protein>
<keyword evidence="5 6" id="KW-0472">Membrane</keyword>
<feature type="transmembrane region" description="Helical" evidence="6">
    <location>
        <begin position="7"/>
        <end position="29"/>
    </location>
</feature>
<dbReference type="Pfam" id="PF01943">
    <property type="entry name" value="Polysacc_synt"/>
    <property type="match status" value="1"/>
</dbReference>
<feature type="transmembrane region" description="Helical" evidence="6">
    <location>
        <begin position="208"/>
        <end position="228"/>
    </location>
</feature>
<evidence type="ECO:0000256" key="2">
    <source>
        <dbReference type="ARBA" id="ARBA00022475"/>
    </source>
</evidence>
<reference evidence="8" key="1">
    <citation type="submission" date="2016-10" db="EMBL/GenBank/DDBJ databases">
        <authorList>
            <person name="Varghese N."/>
            <person name="Submissions S."/>
        </authorList>
    </citation>
    <scope>NUCLEOTIDE SEQUENCE [LARGE SCALE GENOMIC DNA]</scope>
    <source>
        <strain evidence="8">DSM 18130</strain>
    </source>
</reference>
<feature type="transmembrane region" description="Helical" evidence="6">
    <location>
        <begin position="379"/>
        <end position="400"/>
    </location>
</feature>
<keyword evidence="8" id="KW-1185">Reference proteome</keyword>